<dbReference type="Pfam" id="PF01381">
    <property type="entry name" value="HTH_3"/>
    <property type="match status" value="1"/>
</dbReference>
<dbReference type="PROSITE" id="PS50943">
    <property type="entry name" value="HTH_CROC1"/>
    <property type="match status" value="1"/>
</dbReference>
<dbReference type="Proteomes" id="UP000325516">
    <property type="component" value="Chromosome"/>
</dbReference>
<dbReference type="SMART" id="SM00530">
    <property type="entry name" value="HTH_XRE"/>
    <property type="match status" value="1"/>
</dbReference>
<dbReference type="RefSeq" id="WP_150925319.1">
    <property type="nucleotide sequence ID" value="NZ_CP044232.1"/>
</dbReference>
<accession>A0A5J6L5Y5</accession>
<keyword evidence="3" id="KW-1185">Reference proteome</keyword>
<dbReference type="InterPro" id="IPR010982">
    <property type="entry name" value="Lambda_DNA-bd_dom_sf"/>
</dbReference>
<sequence>MGKTESAASLLRNLRQSQGHTLRSAAAELGIAASQLSRMERGQRSVGDDTARRLSSYYSVPAEVVDLARGVAPADVVAILQEHPEEMDRLREKYGS</sequence>
<dbReference type="EMBL" id="CP044232">
    <property type="protein sequence ID" value="QEW03762.1"/>
    <property type="molecule type" value="Genomic_DNA"/>
</dbReference>
<dbReference type="AlphaFoldDB" id="A0A5J6L5Y5"/>
<organism evidence="2 3">
    <name type="scientific">Microbacterium lushaniae</name>
    <dbReference type="NCBI Taxonomy" id="2614639"/>
    <lineage>
        <taxon>Bacteria</taxon>
        <taxon>Bacillati</taxon>
        <taxon>Actinomycetota</taxon>
        <taxon>Actinomycetes</taxon>
        <taxon>Micrococcales</taxon>
        <taxon>Microbacteriaceae</taxon>
        <taxon>Microbacterium</taxon>
    </lineage>
</organism>
<proteinExistence type="predicted"/>
<name>A0A5J6L5Y5_9MICO</name>
<reference evidence="3" key="1">
    <citation type="submission" date="2019-09" db="EMBL/GenBank/DDBJ databases">
        <title>Mumia zhuanghuii sp. nov. isolated from the intestinal contents of plateau pika (Ochotona curzoniae) in the Qinghai-Tibet plateau of China.</title>
        <authorList>
            <person name="Tian Z."/>
        </authorList>
    </citation>
    <scope>NUCLEOTIDE SEQUENCE [LARGE SCALE GENOMIC DNA]</scope>
    <source>
        <strain evidence="3">L-031</strain>
    </source>
</reference>
<evidence type="ECO:0000313" key="2">
    <source>
        <dbReference type="EMBL" id="QEW03762.1"/>
    </source>
</evidence>
<feature type="domain" description="HTH cro/C1-type" evidence="1">
    <location>
        <begin position="11"/>
        <end position="65"/>
    </location>
</feature>
<dbReference type="GO" id="GO:0003677">
    <property type="term" value="F:DNA binding"/>
    <property type="evidence" value="ECO:0007669"/>
    <property type="project" value="InterPro"/>
</dbReference>
<dbReference type="InterPro" id="IPR001387">
    <property type="entry name" value="Cro/C1-type_HTH"/>
</dbReference>
<gene>
    <name evidence="2" type="ORF">F6J85_12125</name>
</gene>
<dbReference type="SUPFAM" id="SSF47413">
    <property type="entry name" value="lambda repressor-like DNA-binding domains"/>
    <property type="match status" value="1"/>
</dbReference>
<dbReference type="CDD" id="cd00093">
    <property type="entry name" value="HTH_XRE"/>
    <property type="match status" value="1"/>
</dbReference>
<evidence type="ECO:0000259" key="1">
    <source>
        <dbReference type="PROSITE" id="PS50943"/>
    </source>
</evidence>
<dbReference type="Gene3D" id="1.10.260.40">
    <property type="entry name" value="lambda repressor-like DNA-binding domains"/>
    <property type="match status" value="1"/>
</dbReference>
<evidence type="ECO:0000313" key="3">
    <source>
        <dbReference type="Proteomes" id="UP000325516"/>
    </source>
</evidence>
<protein>
    <submittedName>
        <fullName evidence="2">Helix-turn-helix transcriptional regulator</fullName>
    </submittedName>
</protein>
<dbReference type="KEGG" id="mlz:F6J85_12125"/>